<sequence>MSSRVVMSSLPYLTSPASVTLDASHPRPRPHSVLQQHSSPITLATLTQLPSQLRDPPVVTIPQERLHPRRRYQRHFSNLGIPLSRGITLTVALLYDMSYRILLILGHLDILGLICFYSYLNSSHASRHPFTSSP</sequence>
<reference evidence="2 3" key="1">
    <citation type="journal article" date="2018" name="PLoS Genet.">
        <title>Population sequencing reveals clonal diversity and ancestral inbreeding in the grapevine cultivar Chardonnay.</title>
        <authorList>
            <person name="Roach M.J."/>
            <person name="Johnson D.L."/>
            <person name="Bohlmann J."/>
            <person name="van Vuuren H.J."/>
            <person name="Jones S.J."/>
            <person name="Pretorius I.S."/>
            <person name="Schmidt S.A."/>
            <person name="Borneman A.R."/>
        </authorList>
    </citation>
    <scope>NUCLEOTIDE SEQUENCE [LARGE SCALE GENOMIC DNA]</scope>
    <source>
        <strain evidence="3">cv. Chardonnay</strain>
        <tissue evidence="2">Leaf</tissue>
    </source>
</reference>
<name>A0A438FIP8_VITVI</name>
<evidence type="ECO:0000313" key="3">
    <source>
        <dbReference type="Proteomes" id="UP000288805"/>
    </source>
</evidence>
<keyword evidence="1" id="KW-0812">Transmembrane</keyword>
<evidence type="ECO:0000313" key="2">
    <source>
        <dbReference type="EMBL" id="RVW59846.1"/>
    </source>
</evidence>
<organism evidence="2 3">
    <name type="scientific">Vitis vinifera</name>
    <name type="common">Grape</name>
    <dbReference type="NCBI Taxonomy" id="29760"/>
    <lineage>
        <taxon>Eukaryota</taxon>
        <taxon>Viridiplantae</taxon>
        <taxon>Streptophyta</taxon>
        <taxon>Embryophyta</taxon>
        <taxon>Tracheophyta</taxon>
        <taxon>Spermatophyta</taxon>
        <taxon>Magnoliopsida</taxon>
        <taxon>eudicotyledons</taxon>
        <taxon>Gunneridae</taxon>
        <taxon>Pentapetalae</taxon>
        <taxon>rosids</taxon>
        <taxon>Vitales</taxon>
        <taxon>Vitaceae</taxon>
        <taxon>Viteae</taxon>
        <taxon>Vitis</taxon>
    </lineage>
</organism>
<dbReference type="EMBL" id="QGNW01000875">
    <property type="protein sequence ID" value="RVW59846.1"/>
    <property type="molecule type" value="Genomic_DNA"/>
</dbReference>
<evidence type="ECO:0000256" key="1">
    <source>
        <dbReference type="SAM" id="Phobius"/>
    </source>
</evidence>
<keyword evidence="1" id="KW-1133">Transmembrane helix</keyword>
<accession>A0A438FIP8</accession>
<feature type="transmembrane region" description="Helical" evidence="1">
    <location>
        <begin position="101"/>
        <end position="120"/>
    </location>
</feature>
<dbReference type="Proteomes" id="UP000288805">
    <property type="component" value="Unassembled WGS sequence"/>
</dbReference>
<protein>
    <submittedName>
        <fullName evidence="2">Uncharacterized protein</fullName>
    </submittedName>
</protein>
<dbReference type="AlphaFoldDB" id="A0A438FIP8"/>
<proteinExistence type="predicted"/>
<keyword evidence="1" id="KW-0472">Membrane</keyword>
<comment type="caution">
    <text evidence="2">The sequence shown here is derived from an EMBL/GenBank/DDBJ whole genome shotgun (WGS) entry which is preliminary data.</text>
</comment>
<gene>
    <name evidence="2" type="ORF">CK203_103975</name>
</gene>